<dbReference type="KEGG" id="ccu:Ccur_01020"/>
<evidence type="ECO:0000313" key="2">
    <source>
        <dbReference type="Proteomes" id="UP000000954"/>
    </source>
</evidence>
<dbReference type="RefSeq" id="WP_012802524.1">
    <property type="nucleotide sequence ID" value="NC_013170.1"/>
</dbReference>
<dbReference type="OrthoDB" id="3173483at2"/>
<keyword evidence="1" id="KW-0456">Lyase</keyword>
<dbReference type="NCBIfam" id="NF011664">
    <property type="entry name" value="PRK15084.1"/>
    <property type="match status" value="1"/>
</dbReference>
<accession>C7MLM9</accession>
<reference evidence="1 2" key="1">
    <citation type="journal article" date="2009" name="Stand. Genomic Sci.">
        <title>Complete genome sequence of Cryptobacterium curtum type strain (12-3).</title>
        <authorList>
            <person name="Mavrommatis K."/>
            <person name="Pukall R."/>
            <person name="Rohde C."/>
            <person name="Chen F."/>
            <person name="Sims D."/>
            <person name="Brettin T."/>
            <person name="Kuske C."/>
            <person name="Detter J.C."/>
            <person name="Han C."/>
            <person name="Lapidus A."/>
            <person name="Copeland A."/>
            <person name="Glavina Del Rio T."/>
            <person name="Nolan M."/>
            <person name="Lucas S."/>
            <person name="Tice H."/>
            <person name="Cheng J.F."/>
            <person name="Bruce D."/>
            <person name="Goodwin L."/>
            <person name="Pitluck S."/>
            <person name="Ovchinnikova G."/>
            <person name="Pati A."/>
            <person name="Ivanova N."/>
            <person name="Chen A."/>
            <person name="Palaniappan K."/>
            <person name="Chain P."/>
            <person name="D'haeseleer P."/>
            <person name="Goker M."/>
            <person name="Bristow J."/>
            <person name="Eisen J.A."/>
            <person name="Markowitz V."/>
            <person name="Hugenholtz P."/>
            <person name="Rohde M."/>
            <person name="Klenk H.P."/>
            <person name="Kyrpides N.C."/>
        </authorList>
    </citation>
    <scope>NUCLEOTIDE SEQUENCE [LARGE SCALE GENOMIC DNA]</scope>
    <source>
        <strain evidence="2">ATCC 700683 / DSM 15641 / 12-3</strain>
    </source>
</reference>
<dbReference type="InterPro" id="IPR010005">
    <property type="entry name" value="Formate_DH_maturation_HycH"/>
</dbReference>
<dbReference type="AlphaFoldDB" id="C7MLM9"/>
<sequence length="165" mass="18919">MADKEYVPGENRMEAIGSTGDHISFYLLTRKMVDNAKSIPEDVQDVLYYTLAIGHHTGVMDFFEERLSIPVESYRKIVDLMEDDQARRKWLGVFKFGEIEVGKEHLSQVLPAARSALSHIDVFNEVGKKSISLTADEIDELSRLVELLLRVRSETNVYLMVRRTQ</sequence>
<protein>
    <submittedName>
        <fullName evidence="1">Formate hydrogenlyase maturation protein HycH</fullName>
    </submittedName>
</protein>
<dbReference type="EMBL" id="CP001682">
    <property type="protein sequence ID" value="ACU93835.1"/>
    <property type="molecule type" value="Genomic_DNA"/>
</dbReference>
<dbReference type="HOGENOM" id="CLU_121340_0_0_11"/>
<dbReference type="GO" id="GO:0016829">
    <property type="term" value="F:lyase activity"/>
    <property type="evidence" value="ECO:0007669"/>
    <property type="project" value="UniProtKB-KW"/>
</dbReference>
<proteinExistence type="predicted"/>
<dbReference type="Pfam" id="PF07450">
    <property type="entry name" value="HycH"/>
    <property type="match status" value="1"/>
</dbReference>
<evidence type="ECO:0000313" key="1">
    <source>
        <dbReference type="EMBL" id="ACU93835.1"/>
    </source>
</evidence>
<keyword evidence="2" id="KW-1185">Reference proteome</keyword>
<dbReference type="eggNOG" id="ENOG50327XJ">
    <property type="taxonomic scope" value="Bacteria"/>
</dbReference>
<dbReference type="STRING" id="469378.Ccur_01020"/>
<dbReference type="Proteomes" id="UP000000954">
    <property type="component" value="Chromosome"/>
</dbReference>
<name>C7MLM9_CRYCD</name>
<organism evidence="1 2">
    <name type="scientific">Cryptobacterium curtum (strain ATCC 700683 / DSM 15641 / CCUG 43107 / 12-3)</name>
    <dbReference type="NCBI Taxonomy" id="469378"/>
    <lineage>
        <taxon>Bacteria</taxon>
        <taxon>Bacillati</taxon>
        <taxon>Actinomycetota</taxon>
        <taxon>Coriobacteriia</taxon>
        <taxon>Eggerthellales</taxon>
        <taxon>Eggerthellaceae</taxon>
        <taxon>Cryptobacterium</taxon>
    </lineage>
</organism>
<gene>
    <name evidence="1" type="ordered locus">Ccur_01020</name>
</gene>